<proteinExistence type="predicted"/>
<feature type="region of interest" description="Disordered" evidence="1">
    <location>
        <begin position="1"/>
        <end position="63"/>
    </location>
</feature>
<evidence type="ECO:0000256" key="1">
    <source>
        <dbReference type="SAM" id="MobiDB-lite"/>
    </source>
</evidence>
<sequence>MDTAARAPTNQTSFDKMHNAAVNERDPTSTSNMGVTGPPTTSTVSTTTTTTKTTGGPTDNAPGYLQQARETLASFADSVQQAVGIETPASTLRQVAHNTKIQASMPSTETTGAQPGEHCDGVGALPGSNKEEGVARLPAERLSVPSREFEGAYPGEKSGGVGALPGPLNESSVALLPDERKERDAQRSVQAAAHPLSKHLDMGDIKTAAAHPVETTMARRGSSSSLSSSSSEGVERAPGVPKKKKTTLKDKLTGGMKTAMGKMKHDDELILEGKAQRGH</sequence>
<keyword evidence="3" id="KW-1185">Reference proteome</keyword>
<feature type="region of interest" description="Disordered" evidence="1">
    <location>
        <begin position="146"/>
        <end position="197"/>
    </location>
</feature>
<feature type="compositionally biased region" description="Basic and acidic residues" evidence="1">
    <location>
        <begin position="177"/>
        <end position="186"/>
    </location>
</feature>
<organism evidence="2 3">
    <name type="scientific">Ceratobasidium theobromae</name>
    <dbReference type="NCBI Taxonomy" id="1582974"/>
    <lineage>
        <taxon>Eukaryota</taxon>
        <taxon>Fungi</taxon>
        <taxon>Dikarya</taxon>
        <taxon>Basidiomycota</taxon>
        <taxon>Agaricomycotina</taxon>
        <taxon>Agaricomycetes</taxon>
        <taxon>Cantharellales</taxon>
        <taxon>Ceratobasidiaceae</taxon>
        <taxon>Ceratobasidium</taxon>
    </lineage>
</organism>
<reference evidence="2 3" key="1">
    <citation type="journal article" date="2019" name="Fungal Biol. Biotechnol.">
        <title>Draft genome sequence of fastidious pathogen Ceratobasidium theobromae, which causes vascular-streak dieback in Theobroma cacao.</title>
        <authorList>
            <person name="Ali S.S."/>
            <person name="Asman A."/>
            <person name="Shao J."/>
            <person name="Firmansyah A.P."/>
            <person name="Susilo A.W."/>
            <person name="Rosmana A."/>
            <person name="McMahon P."/>
            <person name="Junaid M."/>
            <person name="Guest D."/>
            <person name="Kheng T.Y."/>
            <person name="Meinhardt L.W."/>
            <person name="Bailey B.A."/>
        </authorList>
    </citation>
    <scope>NUCLEOTIDE SEQUENCE [LARGE SCALE GENOMIC DNA]</scope>
    <source>
        <strain evidence="2 3">CT2</strain>
    </source>
</reference>
<feature type="region of interest" description="Disordered" evidence="1">
    <location>
        <begin position="105"/>
        <end position="133"/>
    </location>
</feature>
<dbReference type="Proteomes" id="UP000383932">
    <property type="component" value="Unassembled WGS sequence"/>
</dbReference>
<feature type="compositionally biased region" description="Basic and acidic residues" evidence="1">
    <location>
        <begin position="15"/>
        <end position="27"/>
    </location>
</feature>
<dbReference type="EMBL" id="SSOP01000130">
    <property type="protein sequence ID" value="KAB5591005.1"/>
    <property type="molecule type" value="Genomic_DNA"/>
</dbReference>
<feature type="compositionally biased region" description="Low complexity" evidence="1">
    <location>
        <begin position="34"/>
        <end position="58"/>
    </location>
</feature>
<gene>
    <name evidence="2" type="ORF">CTheo_5568</name>
</gene>
<dbReference type="OrthoDB" id="3268823at2759"/>
<feature type="compositionally biased region" description="Low complexity" evidence="1">
    <location>
        <begin position="222"/>
        <end position="231"/>
    </location>
</feature>
<dbReference type="AlphaFoldDB" id="A0A5N5QGX8"/>
<comment type="caution">
    <text evidence="2">The sequence shown here is derived from an EMBL/GenBank/DDBJ whole genome shotgun (WGS) entry which is preliminary data.</text>
</comment>
<evidence type="ECO:0000313" key="2">
    <source>
        <dbReference type="EMBL" id="KAB5591005.1"/>
    </source>
</evidence>
<name>A0A5N5QGX8_9AGAM</name>
<feature type="region of interest" description="Disordered" evidence="1">
    <location>
        <begin position="214"/>
        <end position="279"/>
    </location>
</feature>
<protein>
    <submittedName>
        <fullName evidence="2">Uncharacterized protein</fullName>
    </submittedName>
</protein>
<evidence type="ECO:0000313" key="3">
    <source>
        <dbReference type="Proteomes" id="UP000383932"/>
    </source>
</evidence>
<accession>A0A5N5QGX8</accession>